<sequence>MGRKKIYIGLDITNEYTQICYKDSSMTSPKSFSTIIGGESFFIPTVLCNRYDNASWTYGTEAIKTVEDGEGFLVDNLLNKALNKEDVEIGDDVYHAGDLLIYFTKKLVRLVSKNYELEDIVLGIVLRHIDREIYDFFKSEFVKAGYSKENIHITDYQESTFYFVVNQDKNIWSQKVILFDFLEGHFYLYEFNRYMFSGEKYFEVLEKDADELFGENASLDDEDLSYFDSLFSEVLVKVIGSDSVSGIYLTGGFNNNYWMRESKRVLCKGRKAFVGESIFALGACYFALCSNLSGGIYAGKHKLQGSIFLNSSDLKDGLQLCEIGRCIYEGVKEQDVIAIDEYKISFQVYTVGKRVADTKEFEIQGAGHSPGFKTRLRISLDFIDEKNVVLHFKDLGFGDFSVSNLLEWQEEISF</sequence>
<name>A0A1I0XSN4_9FIRM</name>
<evidence type="ECO:0000259" key="1">
    <source>
        <dbReference type="Pfam" id="PF18980"/>
    </source>
</evidence>
<proteinExistence type="predicted"/>
<dbReference type="Proteomes" id="UP000198838">
    <property type="component" value="Unassembled WGS sequence"/>
</dbReference>
<dbReference type="STRING" id="1120918.SAMN05216249_107136"/>
<reference evidence="2 3" key="1">
    <citation type="submission" date="2016-10" db="EMBL/GenBank/DDBJ databases">
        <authorList>
            <person name="de Groot N.N."/>
        </authorList>
    </citation>
    <scope>NUCLEOTIDE SEQUENCE [LARGE SCALE GENOMIC DNA]</scope>
    <source>
        <strain evidence="2 3">DSM 5522</strain>
    </source>
</reference>
<evidence type="ECO:0000313" key="2">
    <source>
        <dbReference type="EMBL" id="SFB04149.1"/>
    </source>
</evidence>
<keyword evidence="3" id="KW-1185">Reference proteome</keyword>
<accession>A0A1I0XSN4</accession>
<dbReference type="OrthoDB" id="1918132at2"/>
<evidence type="ECO:0000313" key="3">
    <source>
        <dbReference type="Proteomes" id="UP000198838"/>
    </source>
</evidence>
<organism evidence="2 3">
    <name type="scientific">Acetitomaculum ruminis DSM 5522</name>
    <dbReference type="NCBI Taxonomy" id="1120918"/>
    <lineage>
        <taxon>Bacteria</taxon>
        <taxon>Bacillati</taxon>
        <taxon>Bacillota</taxon>
        <taxon>Clostridia</taxon>
        <taxon>Lachnospirales</taxon>
        <taxon>Lachnospiraceae</taxon>
        <taxon>Acetitomaculum</taxon>
    </lineage>
</organism>
<dbReference type="Pfam" id="PF18980">
    <property type="entry name" value="DUF5716_C"/>
    <property type="match status" value="1"/>
</dbReference>
<protein>
    <recommendedName>
        <fullName evidence="1">DUF5716 domain-containing protein</fullName>
    </recommendedName>
</protein>
<dbReference type="AlphaFoldDB" id="A0A1I0XSN4"/>
<dbReference type="InterPro" id="IPR043770">
    <property type="entry name" value="DUF5716_C"/>
</dbReference>
<dbReference type="EMBL" id="FOJY01000007">
    <property type="protein sequence ID" value="SFB04149.1"/>
    <property type="molecule type" value="Genomic_DNA"/>
</dbReference>
<feature type="domain" description="DUF5716" evidence="1">
    <location>
        <begin position="122"/>
        <end position="413"/>
    </location>
</feature>
<dbReference type="RefSeq" id="WP_092871876.1">
    <property type="nucleotide sequence ID" value="NZ_FOJY01000007.1"/>
</dbReference>
<gene>
    <name evidence="2" type="ORF">SAMN05216249_107136</name>
</gene>